<evidence type="ECO:0000313" key="2">
    <source>
        <dbReference type="Proteomes" id="UP000653231"/>
    </source>
</evidence>
<gene>
    <name evidence="1" type="ORF">IEQ31_29625</name>
</gene>
<name>A0ABR8LCF2_9ACTN</name>
<dbReference type="Proteomes" id="UP000653231">
    <property type="component" value="Unassembled WGS sequence"/>
</dbReference>
<comment type="caution">
    <text evidence="1">The sequence shown here is derived from an EMBL/GenBank/DDBJ whole genome shotgun (WGS) entry which is preliminary data.</text>
</comment>
<proteinExistence type="predicted"/>
<dbReference type="RefSeq" id="WP_191054521.1">
    <property type="nucleotide sequence ID" value="NZ_JACXRZ010000028.1"/>
</dbReference>
<reference evidence="1 2" key="1">
    <citation type="submission" date="2020-09" db="EMBL/GenBank/DDBJ databases">
        <title>Actinomycete isolated from the Camponotus japonicus Mayr.</title>
        <authorList>
            <person name="Gong X."/>
        </authorList>
    </citation>
    <scope>NUCLEOTIDE SEQUENCE [LARGE SCALE GENOMIC DNA]</scope>
    <source>
        <strain evidence="1 2">2C-HV3</strain>
    </source>
</reference>
<sequence>MGTDIYGFMEMRHPHADEDWYEGDAWSVSLPLYPLYGVNDYASLGCLFGIRNRLDWTPVAAARGLPADVSKPVRTHYENYARTDAAVHGSTWVSWAELRDLDMTVRPAARGVLDVHSEGGYSIMRYRIDDRWPDEVVARYGMPPLGASPAEAPAGRWEVSGQTLEYGPVTRLDVLGPGTGWEHVFAVMRALAQRFGPEGVRLVVWFD</sequence>
<accession>A0ABR8LCF2</accession>
<dbReference type="EMBL" id="JACXRZ010000028">
    <property type="protein sequence ID" value="MBD3147310.1"/>
    <property type="molecule type" value="Genomic_DNA"/>
</dbReference>
<keyword evidence="2" id="KW-1185">Reference proteome</keyword>
<organism evidence="1 2">
    <name type="scientific">Microbispora bryophytorum subsp. camponoti</name>
    <dbReference type="NCBI Taxonomy" id="1677852"/>
    <lineage>
        <taxon>Bacteria</taxon>
        <taxon>Bacillati</taxon>
        <taxon>Actinomycetota</taxon>
        <taxon>Actinomycetes</taxon>
        <taxon>Streptosporangiales</taxon>
        <taxon>Streptosporangiaceae</taxon>
        <taxon>Microbispora</taxon>
    </lineage>
</organism>
<protein>
    <submittedName>
        <fullName evidence="1">Uncharacterized protein</fullName>
    </submittedName>
</protein>
<evidence type="ECO:0000313" key="1">
    <source>
        <dbReference type="EMBL" id="MBD3147310.1"/>
    </source>
</evidence>